<gene>
    <name evidence="1" type="ORF">BWK72_16930</name>
</gene>
<dbReference type="SUPFAM" id="SSF88723">
    <property type="entry name" value="PIN domain-like"/>
    <property type="match status" value="1"/>
</dbReference>
<dbReference type="Pfam" id="PF11848">
    <property type="entry name" value="DUF3368"/>
    <property type="match status" value="1"/>
</dbReference>
<evidence type="ECO:0000313" key="2">
    <source>
        <dbReference type="Proteomes" id="UP000192505"/>
    </source>
</evidence>
<sequence length="163" mass="17959">MTQQVYISDTNIWIDFRNAGLLDTLFDLPFQLCCTDFVLEELQDFDRKALLAKGLVVHGLDEAATARLFSLMTAHNNSSLADVSCYLLAIDTGFPLLTGDGRLRKQAAHDGLQVHGALWLLDQLVAHHVTSPKAAALGLQSMLDHGARLPTTECQARLRSWQG</sequence>
<protein>
    <submittedName>
        <fullName evidence="1">Nucleotide-binding protein</fullName>
    </submittedName>
</protein>
<accession>A0A1W9KRN6</accession>
<dbReference type="Proteomes" id="UP000192505">
    <property type="component" value="Unassembled WGS sequence"/>
</dbReference>
<reference evidence="1 2" key="1">
    <citation type="submission" date="2017-01" db="EMBL/GenBank/DDBJ databases">
        <title>Novel large sulfur bacteria in the metagenomes of groundwater-fed chemosynthetic microbial mats in the Lake Huron basin.</title>
        <authorList>
            <person name="Sharrar A.M."/>
            <person name="Flood B.E."/>
            <person name="Bailey J.V."/>
            <person name="Jones D.S."/>
            <person name="Biddanda B."/>
            <person name="Ruberg S.A."/>
            <person name="Marcus D.N."/>
            <person name="Dick G.J."/>
        </authorList>
    </citation>
    <scope>NUCLEOTIDE SEQUENCE [LARGE SCALE GENOMIC DNA]</scope>
    <source>
        <strain evidence="1">A7</strain>
    </source>
</reference>
<dbReference type="EMBL" id="MTEI01000015">
    <property type="protein sequence ID" value="OQW86562.1"/>
    <property type="molecule type" value="Genomic_DNA"/>
</dbReference>
<dbReference type="Gene3D" id="3.40.50.1010">
    <property type="entry name" value="5'-nuclease"/>
    <property type="match status" value="1"/>
</dbReference>
<dbReference type="AlphaFoldDB" id="A0A1W9KRN6"/>
<evidence type="ECO:0000313" key="1">
    <source>
        <dbReference type="EMBL" id="OQW86562.1"/>
    </source>
</evidence>
<organism evidence="1 2">
    <name type="scientific">Rhodoferax ferrireducens</name>
    <dbReference type="NCBI Taxonomy" id="192843"/>
    <lineage>
        <taxon>Bacteria</taxon>
        <taxon>Pseudomonadati</taxon>
        <taxon>Pseudomonadota</taxon>
        <taxon>Betaproteobacteria</taxon>
        <taxon>Burkholderiales</taxon>
        <taxon>Comamonadaceae</taxon>
        <taxon>Rhodoferax</taxon>
    </lineage>
</organism>
<dbReference type="InterPro" id="IPR029060">
    <property type="entry name" value="PIN-like_dom_sf"/>
</dbReference>
<comment type="caution">
    <text evidence="1">The sequence shown here is derived from an EMBL/GenBank/DDBJ whole genome shotgun (WGS) entry which is preliminary data.</text>
</comment>
<name>A0A1W9KRN6_9BURK</name>
<dbReference type="InterPro" id="IPR021799">
    <property type="entry name" value="PIN-like_prokaryotic"/>
</dbReference>
<proteinExistence type="predicted"/>